<feature type="compositionally biased region" description="Low complexity" evidence="1">
    <location>
        <begin position="26"/>
        <end position="44"/>
    </location>
</feature>
<dbReference type="AlphaFoldDB" id="A0A7G1NW91"/>
<feature type="chain" id="PRO_5038560506" description="Secreted protein" evidence="2">
    <location>
        <begin position="29"/>
        <end position="94"/>
    </location>
</feature>
<evidence type="ECO:0000256" key="1">
    <source>
        <dbReference type="SAM" id="MobiDB-lite"/>
    </source>
</evidence>
<dbReference type="InterPro" id="IPR006311">
    <property type="entry name" value="TAT_signal"/>
</dbReference>
<dbReference type="KEGG" id="sgm:GCM10017557_15400"/>
<protein>
    <recommendedName>
        <fullName evidence="5">Secreted protein</fullName>
    </recommendedName>
</protein>
<dbReference type="PROSITE" id="PS51318">
    <property type="entry name" value="TAT"/>
    <property type="match status" value="1"/>
</dbReference>
<feature type="region of interest" description="Disordered" evidence="1">
    <location>
        <begin position="26"/>
        <end position="94"/>
    </location>
</feature>
<proteinExistence type="predicted"/>
<evidence type="ECO:0000256" key="2">
    <source>
        <dbReference type="SAM" id="SignalP"/>
    </source>
</evidence>
<reference evidence="3 4" key="1">
    <citation type="journal article" date="2014" name="Int. J. Syst. Evol. Microbiol.">
        <title>Complete genome sequence of Corynebacterium casei LMG S-19264T (=DSM 44701T), isolated from a smear-ripened cheese.</title>
        <authorList>
            <consortium name="US DOE Joint Genome Institute (JGI-PGF)"/>
            <person name="Walter F."/>
            <person name="Albersmeier A."/>
            <person name="Kalinowski J."/>
            <person name="Ruckert C."/>
        </authorList>
    </citation>
    <scope>NUCLEOTIDE SEQUENCE [LARGE SCALE GENOMIC DNA]</scope>
    <source>
        <strain evidence="3 4">JCM 4677</strain>
    </source>
</reference>
<gene>
    <name evidence="3" type="ORF">GCM10017557_15400</name>
</gene>
<dbReference type="RefSeq" id="WP_055514124.1">
    <property type="nucleotide sequence ID" value="NZ_AP023440.1"/>
</dbReference>
<keyword evidence="4" id="KW-1185">Reference proteome</keyword>
<accession>A0A7G1NW91</accession>
<keyword evidence="2" id="KW-0732">Signal</keyword>
<sequence>MSFQLRRLVALALAALALTAGATATATAASASAPPAQAVNQPAADDFDGYPGEGLGHGHGHGHGHGQERPLHFGPFEIPRDGTVSGGFSWGMRG</sequence>
<organism evidence="3 4">
    <name type="scientific">Streptomyces aurantiacus</name>
    <dbReference type="NCBI Taxonomy" id="47760"/>
    <lineage>
        <taxon>Bacteria</taxon>
        <taxon>Bacillati</taxon>
        <taxon>Actinomycetota</taxon>
        <taxon>Actinomycetes</taxon>
        <taxon>Kitasatosporales</taxon>
        <taxon>Streptomycetaceae</taxon>
        <taxon>Streptomyces</taxon>
        <taxon>Streptomyces aurantiacus group</taxon>
    </lineage>
</organism>
<evidence type="ECO:0000313" key="4">
    <source>
        <dbReference type="Proteomes" id="UP000516444"/>
    </source>
</evidence>
<evidence type="ECO:0000313" key="3">
    <source>
        <dbReference type="EMBL" id="BCL26681.1"/>
    </source>
</evidence>
<dbReference type="Proteomes" id="UP000516444">
    <property type="component" value="Chromosome"/>
</dbReference>
<name>A0A7G1NW91_9ACTN</name>
<feature type="compositionally biased region" description="Gly residues" evidence="1">
    <location>
        <begin position="84"/>
        <end position="94"/>
    </location>
</feature>
<evidence type="ECO:0008006" key="5">
    <source>
        <dbReference type="Google" id="ProtNLM"/>
    </source>
</evidence>
<dbReference type="EMBL" id="AP023440">
    <property type="protein sequence ID" value="BCL26681.1"/>
    <property type="molecule type" value="Genomic_DNA"/>
</dbReference>
<feature type="signal peptide" evidence="2">
    <location>
        <begin position="1"/>
        <end position="28"/>
    </location>
</feature>